<evidence type="ECO:0000256" key="2">
    <source>
        <dbReference type="RuleBase" id="RU003749"/>
    </source>
</evidence>
<dbReference type="PANTHER" id="PTHR33495">
    <property type="entry name" value="ANTI-SIGMA FACTOR ANTAGONIST TM_1081-RELATED-RELATED"/>
    <property type="match status" value="1"/>
</dbReference>
<evidence type="ECO:0000256" key="1">
    <source>
        <dbReference type="ARBA" id="ARBA00009013"/>
    </source>
</evidence>
<organism evidence="4">
    <name type="scientific">Telmatobacter sp. DSM 110680</name>
    <dbReference type="NCBI Taxonomy" id="3036704"/>
    <lineage>
        <taxon>Bacteria</taxon>
        <taxon>Pseudomonadati</taxon>
        <taxon>Acidobacteriota</taxon>
        <taxon>Terriglobia</taxon>
        <taxon>Terriglobales</taxon>
        <taxon>Acidobacteriaceae</taxon>
        <taxon>Telmatobacter</taxon>
    </lineage>
</organism>
<sequence length="116" mass="12621">MSPDVSLKIEPLPGSKPGIVILRLSGPVTLQSVLPLRALLRGTEPPPHTILDLSGVPFMDSAGMSEIINHEVHCRDKHVQFTLAGVTPRVLSMFHITRLEQVLTLAPTVEEAEART</sequence>
<dbReference type="Gene3D" id="3.30.750.24">
    <property type="entry name" value="STAS domain"/>
    <property type="match status" value="1"/>
</dbReference>
<dbReference type="Pfam" id="PF01740">
    <property type="entry name" value="STAS"/>
    <property type="match status" value="1"/>
</dbReference>
<dbReference type="PROSITE" id="PS50801">
    <property type="entry name" value="STAS"/>
    <property type="match status" value="1"/>
</dbReference>
<accession>A0AAU7DS06</accession>
<dbReference type="NCBIfam" id="TIGR00377">
    <property type="entry name" value="ant_ant_sig"/>
    <property type="match status" value="1"/>
</dbReference>
<protein>
    <recommendedName>
        <fullName evidence="2">Anti-sigma factor antagonist</fullName>
    </recommendedName>
</protein>
<evidence type="ECO:0000313" key="4">
    <source>
        <dbReference type="EMBL" id="XBH19802.1"/>
    </source>
</evidence>
<dbReference type="SUPFAM" id="SSF52091">
    <property type="entry name" value="SpoIIaa-like"/>
    <property type="match status" value="1"/>
</dbReference>
<dbReference type="GO" id="GO:0043856">
    <property type="term" value="F:anti-sigma factor antagonist activity"/>
    <property type="evidence" value="ECO:0007669"/>
    <property type="project" value="InterPro"/>
</dbReference>
<dbReference type="AlphaFoldDB" id="A0AAU7DS06"/>
<dbReference type="PANTHER" id="PTHR33495:SF2">
    <property type="entry name" value="ANTI-SIGMA FACTOR ANTAGONIST TM_1081-RELATED"/>
    <property type="match status" value="1"/>
</dbReference>
<dbReference type="InterPro" id="IPR036513">
    <property type="entry name" value="STAS_dom_sf"/>
</dbReference>
<gene>
    <name evidence="4" type="ORF">P8935_10905</name>
</gene>
<dbReference type="InterPro" id="IPR002645">
    <property type="entry name" value="STAS_dom"/>
</dbReference>
<reference evidence="4" key="1">
    <citation type="submission" date="2023-03" db="EMBL/GenBank/DDBJ databases">
        <title>Edaphobacter sp.</title>
        <authorList>
            <person name="Huber K.J."/>
            <person name="Papendorf J."/>
            <person name="Pilke C."/>
            <person name="Bunk B."/>
            <person name="Sproeer C."/>
            <person name="Pester M."/>
        </authorList>
    </citation>
    <scope>NUCLEOTIDE SEQUENCE</scope>
    <source>
        <strain evidence="4">DSM 110680</strain>
    </source>
</reference>
<dbReference type="RefSeq" id="WP_348265023.1">
    <property type="nucleotide sequence ID" value="NZ_CP121196.1"/>
</dbReference>
<dbReference type="EMBL" id="CP121196">
    <property type="protein sequence ID" value="XBH19802.1"/>
    <property type="molecule type" value="Genomic_DNA"/>
</dbReference>
<name>A0AAU7DS06_9BACT</name>
<comment type="similarity">
    <text evidence="1 2">Belongs to the anti-sigma-factor antagonist family.</text>
</comment>
<proteinExistence type="inferred from homology"/>
<evidence type="ECO:0000259" key="3">
    <source>
        <dbReference type="PROSITE" id="PS50801"/>
    </source>
</evidence>
<dbReference type="CDD" id="cd07043">
    <property type="entry name" value="STAS_anti-anti-sigma_factors"/>
    <property type="match status" value="1"/>
</dbReference>
<feature type="domain" description="STAS" evidence="3">
    <location>
        <begin position="9"/>
        <end position="116"/>
    </location>
</feature>
<dbReference type="InterPro" id="IPR003658">
    <property type="entry name" value="Anti-sigma_ant"/>
</dbReference>